<evidence type="ECO:0000256" key="1">
    <source>
        <dbReference type="SAM" id="MobiDB-lite"/>
    </source>
</evidence>
<feature type="region of interest" description="Disordered" evidence="1">
    <location>
        <begin position="31"/>
        <end position="52"/>
    </location>
</feature>
<sequence length="411" mass="45075">MVVIVDLDDDASSTLPSHASSFPNVKPLHHSLTGAVGANDRKPGDEASRPNPNINGFSAALSCYPIVRQLASQLDLNSLHDLSRTCRQFRANLLEYRDQLVKQSLRCSREDEDLGSKLAMKLRESHSHFSSARQLTSGKIGKCARDMVDECQRCGTVVCRNCTIKPPPTPVLRARHRRLCRTCSKVPIQLLTALSRPQSESSGTTSPPCSPSPRPCLFDDHGSRAFTAPAFERSPCCCDGMVWICQPCGQRLKNADMMYLSGWNWRTQYTHYLGGVGEGAGEGNEGVNCGRGSHCLAAKVVEHEVEASEVPVSSDSRGADRWKGTSYHAQEIEGVGGVFKLKAKKQVRVGECVKFYEKERTSKIQYLEKEVNGKLRSWCAWCERVILGERDRAEAAGQRPASSSASSASSG</sequence>
<dbReference type="SUPFAM" id="SSF57903">
    <property type="entry name" value="FYVE/PHD zinc finger"/>
    <property type="match status" value="1"/>
</dbReference>
<dbReference type="OrthoDB" id="5288318at2759"/>
<accession>A0A6A5ZKF1</accession>
<evidence type="ECO:0008006" key="4">
    <source>
        <dbReference type="Google" id="ProtNLM"/>
    </source>
</evidence>
<dbReference type="EMBL" id="ML977315">
    <property type="protein sequence ID" value="KAF2119494.1"/>
    <property type="molecule type" value="Genomic_DNA"/>
</dbReference>
<reference evidence="2" key="1">
    <citation type="journal article" date="2020" name="Stud. Mycol.">
        <title>101 Dothideomycetes genomes: a test case for predicting lifestyles and emergence of pathogens.</title>
        <authorList>
            <person name="Haridas S."/>
            <person name="Albert R."/>
            <person name="Binder M."/>
            <person name="Bloem J."/>
            <person name="Labutti K."/>
            <person name="Salamov A."/>
            <person name="Andreopoulos B."/>
            <person name="Baker S."/>
            <person name="Barry K."/>
            <person name="Bills G."/>
            <person name="Bluhm B."/>
            <person name="Cannon C."/>
            <person name="Castanera R."/>
            <person name="Culley D."/>
            <person name="Daum C."/>
            <person name="Ezra D."/>
            <person name="Gonzalez J."/>
            <person name="Henrissat B."/>
            <person name="Kuo A."/>
            <person name="Liang C."/>
            <person name="Lipzen A."/>
            <person name="Lutzoni F."/>
            <person name="Magnuson J."/>
            <person name="Mondo S."/>
            <person name="Nolan M."/>
            <person name="Ohm R."/>
            <person name="Pangilinan J."/>
            <person name="Park H.-J."/>
            <person name="Ramirez L."/>
            <person name="Alfaro M."/>
            <person name="Sun H."/>
            <person name="Tritt A."/>
            <person name="Yoshinaga Y."/>
            <person name="Zwiers L.-H."/>
            <person name="Turgeon B."/>
            <person name="Goodwin S."/>
            <person name="Spatafora J."/>
            <person name="Crous P."/>
            <person name="Grigoriev I."/>
        </authorList>
    </citation>
    <scope>NUCLEOTIDE SEQUENCE</scope>
    <source>
        <strain evidence="2">CBS 627.86</strain>
    </source>
</reference>
<name>A0A6A5ZKF1_9PLEO</name>
<dbReference type="Proteomes" id="UP000799770">
    <property type="component" value="Unassembled WGS sequence"/>
</dbReference>
<dbReference type="InterPro" id="IPR011011">
    <property type="entry name" value="Znf_FYVE_PHD"/>
</dbReference>
<organism evidence="2 3">
    <name type="scientific">Lophiotrema nucula</name>
    <dbReference type="NCBI Taxonomy" id="690887"/>
    <lineage>
        <taxon>Eukaryota</taxon>
        <taxon>Fungi</taxon>
        <taxon>Dikarya</taxon>
        <taxon>Ascomycota</taxon>
        <taxon>Pezizomycotina</taxon>
        <taxon>Dothideomycetes</taxon>
        <taxon>Pleosporomycetidae</taxon>
        <taxon>Pleosporales</taxon>
        <taxon>Lophiotremataceae</taxon>
        <taxon>Lophiotrema</taxon>
    </lineage>
</organism>
<evidence type="ECO:0000313" key="3">
    <source>
        <dbReference type="Proteomes" id="UP000799770"/>
    </source>
</evidence>
<keyword evidence="3" id="KW-1185">Reference proteome</keyword>
<proteinExistence type="predicted"/>
<evidence type="ECO:0000313" key="2">
    <source>
        <dbReference type="EMBL" id="KAF2119494.1"/>
    </source>
</evidence>
<protein>
    <recommendedName>
        <fullName evidence="4">F-box domain-containing protein</fullName>
    </recommendedName>
</protein>
<gene>
    <name evidence="2" type="ORF">BDV96DRAFT_346951</name>
</gene>
<dbReference type="AlphaFoldDB" id="A0A6A5ZKF1"/>
<feature type="compositionally biased region" description="Basic and acidic residues" evidence="1">
    <location>
        <begin position="39"/>
        <end position="48"/>
    </location>
</feature>